<protein>
    <recommendedName>
        <fullName evidence="3">CN hydrolase domain-containing protein</fullName>
    </recommendedName>
</protein>
<name>A0ABY3ZUF7_9STAP</name>
<evidence type="ECO:0000313" key="1">
    <source>
        <dbReference type="EMBL" id="UOB20540.1"/>
    </source>
</evidence>
<reference evidence="1" key="1">
    <citation type="submission" date="2022-03" db="EMBL/GenBank/DDBJ databases">
        <authorList>
            <person name="Vrbovska V."/>
            <person name="Kovarovic V."/>
            <person name="Botka T."/>
            <person name="Pantucek R."/>
        </authorList>
    </citation>
    <scope>NUCLEOTIDE SEQUENCE</scope>
    <source>
        <strain evidence="1">CCM 2609</strain>
    </source>
</reference>
<sequence length="135" mass="15624">MKMQIAQPRQEEEITQLRDAITTHPEVDIFLFPEGYISNSDKLMDVQKLANENNKIIISSYRKNNKDVAVVIDEFGKVVFSRDKTGSSPIEKLVHPLHFKLGKYNVGYILFMEIIKGYRDFNTDIQLDESPTFLI</sequence>
<dbReference type="RefSeq" id="WP_243365865.1">
    <property type="nucleotide sequence ID" value="NZ_CP094348.1"/>
</dbReference>
<dbReference type="Proteomes" id="UP000830343">
    <property type="component" value="Chromosome"/>
</dbReference>
<accession>A0ABY3ZUF7</accession>
<evidence type="ECO:0000313" key="2">
    <source>
        <dbReference type="Proteomes" id="UP000830343"/>
    </source>
</evidence>
<evidence type="ECO:0008006" key="3">
    <source>
        <dbReference type="Google" id="ProtNLM"/>
    </source>
</evidence>
<gene>
    <name evidence="1" type="ORF">MRZ06_00155</name>
</gene>
<dbReference type="EMBL" id="CP094348">
    <property type="protein sequence ID" value="UOB20540.1"/>
    <property type="molecule type" value="Genomic_DNA"/>
</dbReference>
<proteinExistence type="predicted"/>
<reference evidence="1" key="2">
    <citation type="submission" date="2022-04" db="EMBL/GenBank/DDBJ databases">
        <title>Antimicrobial genetic elements in methicillin-resistant Macrococcus armenti.</title>
        <authorList>
            <person name="Keller J.E."/>
            <person name="Schwendener S."/>
            <person name="Pantucek R."/>
            <person name="Perreten V."/>
        </authorList>
    </citation>
    <scope>NUCLEOTIDE SEQUENCE</scope>
    <source>
        <strain evidence="1">CCM 2609</strain>
    </source>
</reference>
<keyword evidence="2" id="KW-1185">Reference proteome</keyword>
<organism evidence="1 2">
    <name type="scientific">Macrococcus armenti</name>
    <dbReference type="NCBI Taxonomy" id="2875764"/>
    <lineage>
        <taxon>Bacteria</taxon>
        <taxon>Bacillati</taxon>
        <taxon>Bacillota</taxon>
        <taxon>Bacilli</taxon>
        <taxon>Bacillales</taxon>
        <taxon>Staphylococcaceae</taxon>
        <taxon>Macrococcus</taxon>
    </lineage>
</organism>